<dbReference type="AlphaFoldDB" id="A0A0N0X132"/>
<evidence type="ECO:0000313" key="1">
    <source>
        <dbReference type="EMBL" id="RMV32853.1"/>
    </source>
</evidence>
<organism evidence="1 2">
    <name type="scientific">Pseudomonas syringae pv. maculicola</name>
    <dbReference type="NCBI Taxonomy" id="59511"/>
    <lineage>
        <taxon>Bacteria</taxon>
        <taxon>Pseudomonadati</taxon>
        <taxon>Pseudomonadota</taxon>
        <taxon>Gammaproteobacteria</taxon>
        <taxon>Pseudomonadales</taxon>
        <taxon>Pseudomonadaceae</taxon>
        <taxon>Pseudomonas</taxon>
    </lineage>
</organism>
<reference evidence="1 2" key="1">
    <citation type="submission" date="2018-08" db="EMBL/GenBank/DDBJ databases">
        <title>Recombination of ecologically and evolutionarily significant loci maintains genetic cohesion in the Pseudomonas syringae species complex.</title>
        <authorList>
            <person name="Dillon M."/>
            <person name="Thakur S."/>
            <person name="Almeida R.N.D."/>
            <person name="Weir B.S."/>
            <person name="Guttman D.S."/>
        </authorList>
    </citation>
    <scope>NUCLEOTIDE SEQUENCE [LARGE SCALE GENOMIC DNA]</scope>
    <source>
        <strain evidence="1 2">ICMP 11281</strain>
    </source>
</reference>
<comment type="caution">
    <text evidence="1">The sequence shown here is derived from an EMBL/GenBank/DDBJ whole genome shotgun (WGS) entry which is preliminary data.</text>
</comment>
<gene>
    <name evidence="1" type="ORF">ALP13_103469</name>
</gene>
<dbReference type="EMBL" id="RBUQ01000247">
    <property type="protein sequence ID" value="RMV32853.1"/>
    <property type="molecule type" value="Genomic_DNA"/>
</dbReference>
<accession>A0A0N0X132</accession>
<protein>
    <submittedName>
        <fullName evidence="1">Uncharacterized protein</fullName>
    </submittedName>
</protein>
<proteinExistence type="predicted"/>
<sequence length="38" mass="4484">MVFAPTDKRDAIGHWPYCWALGGNLSVKCRLFRYLNHF</sequence>
<evidence type="ECO:0000313" key="2">
    <source>
        <dbReference type="Proteomes" id="UP000271631"/>
    </source>
</evidence>
<dbReference type="Proteomes" id="UP000271631">
    <property type="component" value="Unassembled WGS sequence"/>
</dbReference>
<name>A0A0N0X132_PSEYM</name>